<dbReference type="Pfam" id="PF01937">
    <property type="entry name" value="ARMT1-like_dom"/>
    <property type="match status" value="1"/>
</dbReference>
<dbReference type="PIRSF" id="PIRSF006593">
    <property type="entry name" value="UCP006593"/>
    <property type="match status" value="1"/>
</dbReference>
<dbReference type="Gene3D" id="3.40.50.10880">
    <property type="entry name" value="Uncharacterised protein PF01937, DUF89, domain 3"/>
    <property type="match status" value="1"/>
</dbReference>
<protein>
    <recommendedName>
        <fullName evidence="1">Damage-control phosphatase ARMT1-like metal-binding domain-containing protein</fullName>
    </recommendedName>
</protein>
<dbReference type="AlphaFoldDB" id="A0A7D5XPD0"/>
<evidence type="ECO:0000313" key="3">
    <source>
        <dbReference type="Proteomes" id="UP000510821"/>
    </source>
</evidence>
<dbReference type="InterPro" id="IPR036075">
    <property type="entry name" value="ARMT-1-like_metal-bd_sf"/>
</dbReference>
<reference evidence="3" key="1">
    <citation type="submission" date="2020-07" db="EMBL/GenBank/DDBJ databases">
        <title>Metabolic diversity and evolutionary history of the archaeal phylum ###Micrarchaeota### uncovered from a freshwater lake metagenome.</title>
        <authorList>
            <person name="Kadnikov V.V."/>
            <person name="Savvichev A.S."/>
            <person name="Mardanov A.V."/>
            <person name="Beletsky A.V."/>
            <person name="Chupakov A.V."/>
            <person name="Kokryatskaya N.M."/>
            <person name="Pimenov N.V."/>
            <person name="Ravin N.V."/>
        </authorList>
    </citation>
    <scope>NUCLEOTIDE SEQUENCE [LARGE SCALE GENOMIC DNA]</scope>
</reference>
<accession>A0A7D5XPD0</accession>
<dbReference type="KEGG" id="flt:Sv326_0212"/>
<organism evidence="2 3">
    <name type="scientific">Fermentimicrarchaeum limneticum</name>
    <dbReference type="NCBI Taxonomy" id="2795018"/>
    <lineage>
        <taxon>Archaea</taxon>
        <taxon>Candidatus Micrarchaeota</taxon>
        <taxon>Candidatus Fermentimicrarchaeales</taxon>
        <taxon>Candidatus Fermentimicrarchaeaceae</taxon>
        <taxon>Candidatus Fermentimicrarchaeum</taxon>
    </lineage>
</organism>
<evidence type="ECO:0000259" key="1">
    <source>
        <dbReference type="Pfam" id="PF01937"/>
    </source>
</evidence>
<gene>
    <name evidence="2" type="ORF">Sv326_0212</name>
</gene>
<feature type="domain" description="Damage-control phosphatase ARMT1-like metal-binding" evidence="1">
    <location>
        <begin position="6"/>
        <end position="262"/>
    </location>
</feature>
<dbReference type="InterPro" id="IPR002791">
    <property type="entry name" value="ARMT1-like_metal-bd"/>
</dbReference>
<name>A0A7D5XPD0_FERL1</name>
<proteinExistence type="predicted"/>
<evidence type="ECO:0000313" key="2">
    <source>
        <dbReference type="EMBL" id="QLJ52387.1"/>
    </source>
</evidence>
<dbReference type="InterPro" id="IPR014444">
    <property type="entry name" value="PH1575-like"/>
</dbReference>
<dbReference type="EMBL" id="CP058998">
    <property type="protein sequence ID" value="QLJ52387.1"/>
    <property type="molecule type" value="Genomic_DNA"/>
</dbReference>
<dbReference type="SUPFAM" id="SSF111321">
    <property type="entry name" value="AF1104-like"/>
    <property type="match status" value="1"/>
</dbReference>
<sequence length="268" mass="29729">MKARSKCEGCLLRIFEEELELAGISGDEKEETVKKLRKHLAKNFSLENDPYSQLATGMEEIVRKAAGGRDYFKQLKEEMNNRARGICNGLKADSLEDSMKIALAGNALDLLHLEKNEAVSTAKKALQAPLDVDDRAEAVELINKHDDITYVADNAGEVFFDRFLVEELWRRGKKVRYVVRAAPMSNDATEDDAREAGIDKFAEIEKFDKYGYAAGKKHPLIISKGHAGWVTLSEGNPTDIIFMLKVKRCDIIASSLGVKPGAGVVKVV</sequence>
<dbReference type="Proteomes" id="UP000510821">
    <property type="component" value="Chromosome"/>
</dbReference>